<dbReference type="Proteomes" id="UP000524246">
    <property type="component" value="Unassembled WGS sequence"/>
</dbReference>
<evidence type="ECO:0000313" key="1">
    <source>
        <dbReference type="EMBL" id="NMC62425.1"/>
    </source>
</evidence>
<organism evidence="1 2">
    <name type="scientific">SAR324 cluster bacterium</name>
    <dbReference type="NCBI Taxonomy" id="2024889"/>
    <lineage>
        <taxon>Bacteria</taxon>
        <taxon>Deltaproteobacteria</taxon>
        <taxon>SAR324 cluster</taxon>
    </lineage>
</organism>
<dbReference type="AlphaFoldDB" id="A0A7X9IJA7"/>
<gene>
    <name evidence="1" type="ORF">GYA55_04585</name>
</gene>
<accession>A0A7X9IJA7</accession>
<evidence type="ECO:0000313" key="2">
    <source>
        <dbReference type="Proteomes" id="UP000524246"/>
    </source>
</evidence>
<sequence length="76" mass="8862">MPYKRLRIYENTVADDRFGEKIEIEGLRLDFIQAKSRNGASIWTESGFPGSSWKTSFVFPTKILYNGRKHFLYPAD</sequence>
<proteinExistence type="predicted"/>
<name>A0A7X9IJA7_9DELT</name>
<reference evidence="1 2" key="1">
    <citation type="journal article" date="2020" name="Biotechnol. Biofuels">
        <title>New insights from the biogas microbiome by comprehensive genome-resolved metagenomics of nearly 1600 species originating from multiple anaerobic digesters.</title>
        <authorList>
            <person name="Campanaro S."/>
            <person name="Treu L."/>
            <person name="Rodriguez-R L.M."/>
            <person name="Kovalovszki A."/>
            <person name="Ziels R.M."/>
            <person name="Maus I."/>
            <person name="Zhu X."/>
            <person name="Kougias P.G."/>
            <person name="Basile A."/>
            <person name="Luo G."/>
            <person name="Schluter A."/>
            <person name="Konstantinidis K.T."/>
            <person name="Angelidaki I."/>
        </authorList>
    </citation>
    <scope>NUCLEOTIDE SEQUENCE [LARGE SCALE GENOMIC DNA]</scope>
    <source>
        <strain evidence="1">AS27yjCOA_65</strain>
    </source>
</reference>
<protein>
    <submittedName>
        <fullName evidence="1">Uncharacterized protein</fullName>
    </submittedName>
</protein>
<dbReference type="EMBL" id="JAAZON010000191">
    <property type="protein sequence ID" value="NMC62425.1"/>
    <property type="molecule type" value="Genomic_DNA"/>
</dbReference>
<comment type="caution">
    <text evidence="1">The sequence shown here is derived from an EMBL/GenBank/DDBJ whole genome shotgun (WGS) entry which is preliminary data.</text>
</comment>